<gene>
    <name evidence="1" type="ORF">NMQ00_15255</name>
</gene>
<evidence type="ECO:0000313" key="2">
    <source>
        <dbReference type="Proteomes" id="UP001060325"/>
    </source>
</evidence>
<dbReference type="EMBL" id="CP101462">
    <property type="protein sequence ID" value="UTT42851.1"/>
    <property type="molecule type" value="Genomic_DNA"/>
</dbReference>
<sequence>MHHFEIGNEIETHRFTIVGADRNTLTVDLFGHREGVHVADYVRFVRALTEAYTRLDGRAELVSEIGNALLTLTFKRGQVEVRLVRDRAVRAFRTNQSYVMPALAQIGIVE</sequence>
<keyword evidence="2" id="KW-1185">Reference proteome</keyword>
<evidence type="ECO:0000313" key="1">
    <source>
        <dbReference type="EMBL" id="UTT42851.1"/>
    </source>
</evidence>
<dbReference type="Proteomes" id="UP001060325">
    <property type="component" value="Chromosome"/>
</dbReference>
<proteinExistence type="predicted"/>
<reference evidence="1" key="1">
    <citation type="submission" date="2022-07" db="EMBL/GenBank/DDBJ databases">
        <title>Complete genome of CX2.</title>
        <authorList>
            <person name="Cao G."/>
        </authorList>
    </citation>
    <scope>NUCLEOTIDE SEQUENCE</scope>
    <source>
        <strain evidence="1">CX2</strain>
    </source>
</reference>
<dbReference type="RefSeq" id="WP_255177365.1">
    <property type="nucleotide sequence ID" value="NZ_CP101462.1"/>
</dbReference>
<accession>A0ABY5FMR0</accession>
<name>A0ABY5FMR0_9BACL</name>
<organism evidence="1 2">
    <name type="scientific">Exiguobacterium aurantiacum</name>
    <dbReference type="NCBI Taxonomy" id="33987"/>
    <lineage>
        <taxon>Bacteria</taxon>
        <taxon>Bacillati</taxon>
        <taxon>Bacillota</taxon>
        <taxon>Bacilli</taxon>
        <taxon>Bacillales</taxon>
        <taxon>Bacillales Family XII. Incertae Sedis</taxon>
        <taxon>Exiguobacterium</taxon>
    </lineage>
</organism>
<protein>
    <submittedName>
        <fullName evidence="1">Uncharacterized protein</fullName>
    </submittedName>
</protein>